<organism evidence="1">
    <name type="scientific">Utricularia reniformis</name>
    <dbReference type="NCBI Taxonomy" id="192314"/>
    <lineage>
        <taxon>Eukaryota</taxon>
        <taxon>Viridiplantae</taxon>
        <taxon>Streptophyta</taxon>
        <taxon>Embryophyta</taxon>
        <taxon>Tracheophyta</taxon>
        <taxon>Spermatophyta</taxon>
        <taxon>Magnoliopsida</taxon>
        <taxon>eudicotyledons</taxon>
        <taxon>Gunneridae</taxon>
        <taxon>Pentapetalae</taxon>
        <taxon>asterids</taxon>
        <taxon>lamiids</taxon>
        <taxon>Lamiales</taxon>
        <taxon>Lentibulariaceae</taxon>
        <taxon>Utricularia</taxon>
    </lineage>
</organism>
<name>A0A1Y0B3W5_9LAMI</name>
<evidence type="ECO:0000313" key="1">
    <source>
        <dbReference type="EMBL" id="ART32146.1"/>
    </source>
</evidence>
<sequence>MTGREGRSYSTERFEDARLKERRGWLLFCKLT</sequence>
<geneLocation type="mitochondrion" evidence="1"/>
<gene>
    <name evidence="1" type="ORF">AEK19_MT1983</name>
</gene>
<keyword evidence="1" id="KW-0496">Mitochondrion</keyword>
<proteinExistence type="predicted"/>
<accession>A0A1Y0B3W5</accession>
<reference evidence="1" key="1">
    <citation type="submission" date="2017-03" db="EMBL/GenBank/DDBJ databases">
        <title>The mitochondrial genome of the carnivorous plant Utricularia reniformis (Lentibulariaceae): structure, comparative analysis and evolutionary landmarks.</title>
        <authorList>
            <person name="Silva S.R."/>
            <person name="Alvarenga D.O."/>
            <person name="Michael T.P."/>
            <person name="Miranda V.F.O."/>
            <person name="Varani A.M."/>
        </authorList>
    </citation>
    <scope>NUCLEOTIDE SEQUENCE</scope>
</reference>
<protein>
    <submittedName>
        <fullName evidence="1">Uncharacterized protein</fullName>
    </submittedName>
</protein>
<dbReference type="AlphaFoldDB" id="A0A1Y0B3W5"/>
<dbReference type="EMBL" id="KY774314">
    <property type="protein sequence ID" value="ART32146.1"/>
    <property type="molecule type" value="Genomic_DNA"/>
</dbReference>